<dbReference type="PANTHER" id="PTHR48012">
    <property type="entry name" value="STERILE20-LIKE KINASE, ISOFORM B-RELATED"/>
    <property type="match status" value="1"/>
</dbReference>
<name>A0ABN8VNM1_SACEU</name>
<comment type="similarity">
    <text evidence="1">Belongs to the protein kinase superfamily. STE Ser/Thr protein kinase family. STE20 subfamily.</text>
</comment>
<evidence type="ECO:0000313" key="14">
    <source>
        <dbReference type="Proteomes" id="UP001152964"/>
    </source>
</evidence>
<feature type="domain" description="Protein kinase" evidence="12">
    <location>
        <begin position="23"/>
        <end position="276"/>
    </location>
</feature>
<keyword evidence="5 10" id="KW-0547">Nucleotide-binding</keyword>
<evidence type="ECO:0000259" key="12">
    <source>
        <dbReference type="PROSITE" id="PS50011"/>
    </source>
</evidence>
<feature type="region of interest" description="Disordered" evidence="11">
    <location>
        <begin position="786"/>
        <end position="831"/>
    </location>
</feature>
<evidence type="ECO:0000256" key="6">
    <source>
        <dbReference type="ARBA" id="ARBA00022777"/>
    </source>
</evidence>
<organism evidence="13 14">
    <name type="scientific">Saccharomyces eubayanus</name>
    <name type="common">Yeast</name>
    <dbReference type="NCBI Taxonomy" id="1080349"/>
    <lineage>
        <taxon>Eukaryota</taxon>
        <taxon>Fungi</taxon>
        <taxon>Dikarya</taxon>
        <taxon>Ascomycota</taxon>
        <taxon>Saccharomycotina</taxon>
        <taxon>Saccharomycetes</taxon>
        <taxon>Saccharomycetales</taxon>
        <taxon>Saccharomycetaceae</taxon>
        <taxon>Saccharomyces</taxon>
    </lineage>
</organism>
<feature type="compositionally biased region" description="Polar residues" evidence="11">
    <location>
        <begin position="615"/>
        <end position="632"/>
    </location>
</feature>
<proteinExistence type="inferred from homology"/>
<sequence>MMAKPQNGKQGLSEGEMDVSSLFKRTEVVGRGKFGVVYKGYNVKTRRVFAIKVLNLDSDSDEVEDVQREIQFLASLKQIPNITRYYGSYLKDTSLWIIMEYCAGGSLRSLLRPGKIDEKYIGVIMRELLVALKCIHKDNVIHRDIKAANVLITNEGNVKLCDFGVAAQVNQTSLRRQTMAGTPYWMAPEVIMEGVYYDTKVDIWSLGITTYEIATGNPPYCDVEALRAMQLIIKSKPPRLEGRSYSSSLKEFIALCLDEDPKERLSADDLLKSKFIKNHKATPTSILKELVSRYLLFRDKNKSMYRIEGSMPESELLKPTEAQSSSQTSGGNEAQRPAKSSEYELKMANEGDVETKWDFDSLSSSDYIIENNINLDVLAEDTNNEWATAQHDQFNYAYPDEDSYYFDPTNHNTRPLVYQGTTIGKGYSGTIAQNSTLNAPVTTNYTNSKYPSKMVAGTTNTSGTHTNGPMTSSKKLENKAPKQLLELFEDNDIITGENDMNAEAPKMNKSISSLNAGNNSREDFVPSNEVNGNMNSNKIRPHLPPLSNGNNYYSQSTPALPLLQTKFNKTSKGPPTSGLTTAPTSIEIEIPEELPDSALPTPVSADPVLITSTKARSSTMTVGTSPSSTSAQYKPVPSVSRRLTVSTNRPDHSPSMIGGQKLTATASTTAISTLATSSSIYNNSNSADDETSRGSSGSNTANSIQMSISNSSNTTKLSTHKASSPSRPLLGTGTSPNRKPANSPTQNINHNGIHTNLGVPPTMKPMVNSKDSKDILLQPLNSITSSSTINTTNSNGGNSTTSLNHFSNEKENSRVNGDFKRNNPNLKLQMPLPTPVVRNKLLDPNTAAPSNTNGMPGSAGICTNENINQFGFNTSSASNIPVSMTPISEKHIDFGSKIKRSQSISNRKNSSASEHPLNILNSTVPGNPCGTNNNNTGANNNISLAINTGVAGTNTNATAATIPSSTTAATTAPISQQSIQPGTQSNHILNSTTAVANPTNLLGLAMYPPPQSLQMEMFLDLETSLSGKQRRIDRKPQVLKELENLLQMFEEGLPCIEHALKEQLTSTPIKDNEH</sequence>
<accession>A0ABN8VNM1</accession>
<dbReference type="EC" id="2.7.11.1" evidence="2"/>
<comment type="catalytic activity">
    <reaction evidence="9">
        <text>L-seryl-[protein] + ATP = O-phospho-L-seryl-[protein] + ADP + H(+)</text>
        <dbReference type="Rhea" id="RHEA:17989"/>
        <dbReference type="Rhea" id="RHEA-COMP:9863"/>
        <dbReference type="Rhea" id="RHEA-COMP:11604"/>
        <dbReference type="ChEBI" id="CHEBI:15378"/>
        <dbReference type="ChEBI" id="CHEBI:29999"/>
        <dbReference type="ChEBI" id="CHEBI:30616"/>
        <dbReference type="ChEBI" id="CHEBI:83421"/>
        <dbReference type="ChEBI" id="CHEBI:456216"/>
        <dbReference type="EC" id="2.7.11.1"/>
    </reaction>
</comment>
<dbReference type="SUPFAM" id="SSF56112">
    <property type="entry name" value="Protein kinase-like (PK-like)"/>
    <property type="match status" value="1"/>
</dbReference>
<feature type="region of interest" description="Disordered" evidence="11">
    <location>
        <begin position="615"/>
        <end position="662"/>
    </location>
</feature>
<dbReference type="InterPro" id="IPR017441">
    <property type="entry name" value="Protein_kinase_ATP_BS"/>
</dbReference>
<feature type="compositionally biased region" description="Polar residues" evidence="11">
    <location>
        <begin position="714"/>
        <end position="754"/>
    </location>
</feature>
<dbReference type="Proteomes" id="UP001152964">
    <property type="component" value="Chromosome 15"/>
</dbReference>
<evidence type="ECO:0000256" key="7">
    <source>
        <dbReference type="ARBA" id="ARBA00022840"/>
    </source>
</evidence>
<evidence type="ECO:0000313" key="13">
    <source>
        <dbReference type="EMBL" id="CAI1727399.1"/>
    </source>
</evidence>
<dbReference type="EMBL" id="OX291505">
    <property type="protein sequence ID" value="CAI1727399.1"/>
    <property type="molecule type" value="Genomic_DNA"/>
</dbReference>
<dbReference type="Pfam" id="PF00069">
    <property type="entry name" value="Pkinase"/>
    <property type="match status" value="1"/>
</dbReference>
<feature type="binding site" evidence="10">
    <location>
        <position position="52"/>
    </location>
    <ligand>
        <name>ATP</name>
        <dbReference type="ChEBI" id="CHEBI:30616"/>
    </ligand>
</feature>
<evidence type="ECO:0000256" key="9">
    <source>
        <dbReference type="ARBA" id="ARBA00048679"/>
    </source>
</evidence>
<dbReference type="Gene3D" id="1.10.510.10">
    <property type="entry name" value="Transferase(Phosphotransferase) domain 1"/>
    <property type="match status" value="1"/>
</dbReference>
<dbReference type="PANTHER" id="PTHR48012:SF10">
    <property type="entry name" value="FI20177P1"/>
    <property type="match status" value="1"/>
</dbReference>
<keyword evidence="3" id="KW-0723">Serine/threonine-protein kinase</keyword>
<comment type="catalytic activity">
    <reaction evidence="8">
        <text>L-threonyl-[protein] + ATP = O-phospho-L-threonyl-[protein] + ADP + H(+)</text>
        <dbReference type="Rhea" id="RHEA:46608"/>
        <dbReference type="Rhea" id="RHEA-COMP:11060"/>
        <dbReference type="Rhea" id="RHEA-COMP:11605"/>
        <dbReference type="ChEBI" id="CHEBI:15378"/>
        <dbReference type="ChEBI" id="CHEBI:30013"/>
        <dbReference type="ChEBI" id="CHEBI:30616"/>
        <dbReference type="ChEBI" id="CHEBI:61977"/>
        <dbReference type="ChEBI" id="CHEBI:456216"/>
        <dbReference type="EC" id="2.7.11.1"/>
    </reaction>
</comment>
<feature type="compositionally biased region" description="Low complexity" evidence="11">
    <location>
        <begin position="786"/>
        <end position="804"/>
    </location>
</feature>
<evidence type="ECO:0000256" key="3">
    <source>
        <dbReference type="ARBA" id="ARBA00022527"/>
    </source>
</evidence>
<dbReference type="SMART" id="SM00220">
    <property type="entry name" value="S_TKc"/>
    <property type="match status" value="1"/>
</dbReference>
<evidence type="ECO:0000256" key="11">
    <source>
        <dbReference type="SAM" id="MobiDB-lite"/>
    </source>
</evidence>
<keyword evidence="6" id="KW-0418">Kinase</keyword>
<feature type="compositionally biased region" description="Basic and acidic residues" evidence="11">
    <location>
        <begin position="807"/>
        <end position="821"/>
    </location>
</feature>
<reference evidence="13" key="1">
    <citation type="submission" date="2022-08" db="EMBL/GenBank/DDBJ databases">
        <authorList>
            <person name="Byrne P K."/>
        </authorList>
    </citation>
    <scope>NUCLEOTIDE SEQUENCE</scope>
    <source>
        <strain evidence="13">UCD650</strain>
    </source>
</reference>
<evidence type="ECO:0000256" key="5">
    <source>
        <dbReference type="ARBA" id="ARBA00022741"/>
    </source>
</evidence>
<evidence type="ECO:0000256" key="10">
    <source>
        <dbReference type="PROSITE-ProRule" id="PRU10141"/>
    </source>
</evidence>
<feature type="region of interest" description="Disordered" evidence="11">
    <location>
        <begin position="902"/>
        <end position="921"/>
    </location>
</feature>
<dbReference type="PROSITE" id="PS50011">
    <property type="entry name" value="PROTEIN_KINASE_DOM"/>
    <property type="match status" value="1"/>
</dbReference>
<evidence type="ECO:0000256" key="2">
    <source>
        <dbReference type="ARBA" id="ARBA00012513"/>
    </source>
</evidence>
<dbReference type="CDD" id="cd06917">
    <property type="entry name" value="STKc_NAK1_like"/>
    <property type="match status" value="1"/>
</dbReference>
<feature type="region of interest" description="Disordered" evidence="11">
    <location>
        <begin position="679"/>
        <end position="769"/>
    </location>
</feature>
<dbReference type="InterPro" id="IPR008271">
    <property type="entry name" value="Ser/Thr_kinase_AS"/>
</dbReference>
<evidence type="ECO:0000256" key="8">
    <source>
        <dbReference type="ARBA" id="ARBA00047899"/>
    </source>
</evidence>
<dbReference type="InterPro" id="IPR000719">
    <property type="entry name" value="Prot_kinase_dom"/>
</dbReference>
<evidence type="ECO:0000256" key="4">
    <source>
        <dbReference type="ARBA" id="ARBA00022679"/>
    </source>
</evidence>
<keyword evidence="7 10" id="KW-0067">ATP-binding</keyword>
<feature type="compositionally biased region" description="Low complexity" evidence="11">
    <location>
        <begin position="702"/>
        <end position="713"/>
    </location>
</feature>
<keyword evidence="14" id="KW-1185">Reference proteome</keyword>
<gene>
    <name evidence="13" type="primary">U6500O02680</name>
    <name evidence="13" type="ORF">SEUBUCD650_0O02680</name>
</gene>
<feature type="compositionally biased region" description="Polar residues" evidence="11">
    <location>
        <begin position="321"/>
        <end position="332"/>
    </location>
</feature>
<dbReference type="InterPro" id="IPR050629">
    <property type="entry name" value="STE20/SPS1-PAK"/>
</dbReference>
<dbReference type="PROSITE" id="PS00107">
    <property type="entry name" value="PROTEIN_KINASE_ATP"/>
    <property type="match status" value="1"/>
</dbReference>
<evidence type="ECO:0000256" key="1">
    <source>
        <dbReference type="ARBA" id="ARBA00008874"/>
    </source>
</evidence>
<dbReference type="PROSITE" id="PS00108">
    <property type="entry name" value="PROTEIN_KINASE_ST"/>
    <property type="match status" value="1"/>
</dbReference>
<protein>
    <recommendedName>
        <fullName evidence="2">non-specific serine/threonine protein kinase</fullName>
        <ecNumber evidence="2">2.7.11.1</ecNumber>
    </recommendedName>
</protein>
<dbReference type="InterPro" id="IPR035062">
    <property type="entry name" value="STK_Kic1p-like"/>
</dbReference>
<keyword evidence="4" id="KW-0808">Transferase</keyword>
<feature type="region of interest" description="Disordered" evidence="11">
    <location>
        <begin position="309"/>
        <end position="339"/>
    </location>
</feature>
<dbReference type="InterPro" id="IPR011009">
    <property type="entry name" value="Kinase-like_dom_sf"/>
</dbReference>